<accession>A0A5N5T475</accession>
<dbReference type="AlphaFoldDB" id="A0A5N5T475"/>
<dbReference type="PROSITE" id="PS50948">
    <property type="entry name" value="PAN"/>
    <property type="match status" value="1"/>
</dbReference>
<dbReference type="GO" id="GO:0005615">
    <property type="term" value="C:extracellular space"/>
    <property type="evidence" value="ECO:0007669"/>
    <property type="project" value="TreeGrafter"/>
</dbReference>
<dbReference type="PRINTS" id="PR00759">
    <property type="entry name" value="BASICPTASE"/>
</dbReference>
<feature type="non-terminal residue" evidence="7">
    <location>
        <position position="291"/>
    </location>
</feature>
<keyword evidence="4" id="KW-0472">Membrane</keyword>
<keyword evidence="4" id="KW-1133">Transmembrane helix</keyword>
<name>A0A5N5T475_9CRUS</name>
<keyword evidence="4" id="KW-0812">Transmembrane</keyword>
<dbReference type="Gene3D" id="4.10.410.10">
    <property type="entry name" value="Pancreatic trypsin inhibitor Kunitz domain"/>
    <property type="match status" value="4"/>
</dbReference>
<comment type="caution">
    <text evidence="7">The sequence shown here is derived from an EMBL/GenBank/DDBJ whole genome shotgun (WGS) entry which is preliminary data.</text>
</comment>
<organism evidence="7 8">
    <name type="scientific">Armadillidium nasatum</name>
    <dbReference type="NCBI Taxonomy" id="96803"/>
    <lineage>
        <taxon>Eukaryota</taxon>
        <taxon>Metazoa</taxon>
        <taxon>Ecdysozoa</taxon>
        <taxon>Arthropoda</taxon>
        <taxon>Crustacea</taxon>
        <taxon>Multicrustacea</taxon>
        <taxon>Malacostraca</taxon>
        <taxon>Eumalacostraca</taxon>
        <taxon>Peracarida</taxon>
        <taxon>Isopoda</taxon>
        <taxon>Oniscidea</taxon>
        <taxon>Crinocheta</taxon>
        <taxon>Armadillidiidae</taxon>
        <taxon>Armadillidium</taxon>
    </lineage>
</organism>
<dbReference type="InterPro" id="IPR050098">
    <property type="entry name" value="TFPI/VKTCI-like"/>
</dbReference>
<feature type="domain" description="Apple" evidence="6">
    <location>
        <begin position="49"/>
        <end position="133"/>
    </location>
</feature>
<dbReference type="PANTHER" id="PTHR10083">
    <property type="entry name" value="KUNITZ-TYPE PROTEASE INHIBITOR-RELATED"/>
    <property type="match status" value="1"/>
</dbReference>
<dbReference type="SMART" id="SM00131">
    <property type="entry name" value="KU"/>
    <property type="match status" value="4"/>
</dbReference>
<keyword evidence="3" id="KW-1015">Disulfide bond</keyword>
<protein>
    <submittedName>
        <fullName evidence="7">Carboxypeptidase inhibitor SmCI</fullName>
    </submittedName>
</protein>
<dbReference type="InterPro" id="IPR036880">
    <property type="entry name" value="Kunitz_BPTI_sf"/>
</dbReference>
<dbReference type="InterPro" id="IPR003609">
    <property type="entry name" value="Pan_app"/>
</dbReference>
<keyword evidence="2" id="KW-0722">Serine protease inhibitor</keyword>
<feature type="domain" description="BPTI/Kunitz inhibitor" evidence="5">
    <location>
        <begin position="193"/>
        <end position="236"/>
    </location>
</feature>
<dbReference type="PROSITE" id="PS50279">
    <property type="entry name" value="BPTI_KUNITZ_2"/>
    <property type="match status" value="4"/>
</dbReference>
<dbReference type="CDD" id="cd00109">
    <property type="entry name" value="Kunitz-type"/>
    <property type="match status" value="1"/>
</dbReference>
<keyword evidence="1" id="KW-0646">Protease inhibitor</keyword>
<evidence type="ECO:0000259" key="6">
    <source>
        <dbReference type="PROSITE" id="PS50948"/>
    </source>
</evidence>
<reference evidence="7 8" key="1">
    <citation type="journal article" date="2019" name="PLoS Biol.">
        <title>Sex chromosomes control vertical transmission of feminizing Wolbachia symbionts in an isopod.</title>
        <authorList>
            <person name="Becking T."/>
            <person name="Chebbi M.A."/>
            <person name="Giraud I."/>
            <person name="Moumen B."/>
            <person name="Laverre T."/>
            <person name="Caubet Y."/>
            <person name="Peccoud J."/>
            <person name="Gilbert C."/>
            <person name="Cordaux R."/>
        </authorList>
    </citation>
    <scope>NUCLEOTIDE SEQUENCE [LARGE SCALE GENOMIC DNA]</scope>
    <source>
        <strain evidence="7">ANa2</strain>
        <tissue evidence="7">Whole body excluding digestive tract and cuticle</tissue>
    </source>
</reference>
<evidence type="ECO:0000259" key="5">
    <source>
        <dbReference type="PROSITE" id="PS50279"/>
    </source>
</evidence>
<dbReference type="GO" id="GO:0004867">
    <property type="term" value="F:serine-type endopeptidase inhibitor activity"/>
    <property type="evidence" value="ECO:0007669"/>
    <property type="project" value="UniProtKB-KW"/>
</dbReference>
<sequence>MIVTKCVLMIRYLSFTLIASKIFLLRIICFVQFIFSKGVCDNLFHIGACDENLTGYNFNKTSDQCIEMNATCQDFLFFSLETCEIICKDICYKKIGSGNCSAFAYNRNSLQCEFFDNRDCKEDGNYFKTEEACEEECENVCNKRIAPGHCFGNFPAYGYNKTTEQCVPFVFRGCSGSPNWFETEEQCEETCEGECCTIIEKFGYNKTSGQCESFEYGGCKGNANQFDEVEQCENQCIDICNRPKVVGNCNAAFPRYFYNNATGQCEKFIYGGCGGNGNNFKLLSDCEDKCE</sequence>
<evidence type="ECO:0000313" key="8">
    <source>
        <dbReference type="Proteomes" id="UP000326759"/>
    </source>
</evidence>
<dbReference type="OrthoDB" id="4473401at2759"/>
<gene>
    <name evidence="7" type="primary">PCPI</name>
    <name evidence="7" type="ORF">Anas_06863</name>
</gene>
<dbReference type="SUPFAM" id="SSF57362">
    <property type="entry name" value="BPTI-like"/>
    <property type="match status" value="4"/>
</dbReference>
<evidence type="ECO:0000256" key="3">
    <source>
        <dbReference type="ARBA" id="ARBA00023157"/>
    </source>
</evidence>
<dbReference type="Pfam" id="PF00014">
    <property type="entry name" value="Kunitz_BPTI"/>
    <property type="match status" value="2"/>
</dbReference>
<feature type="transmembrane region" description="Helical" evidence="4">
    <location>
        <begin position="12"/>
        <end position="35"/>
    </location>
</feature>
<dbReference type="InterPro" id="IPR020901">
    <property type="entry name" value="Prtase_inh_Kunz-CS"/>
</dbReference>
<feature type="domain" description="BPTI/Kunitz inhibitor" evidence="5">
    <location>
        <begin position="240"/>
        <end position="290"/>
    </location>
</feature>
<dbReference type="Proteomes" id="UP000326759">
    <property type="component" value="Unassembled WGS sequence"/>
</dbReference>
<dbReference type="EMBL" id="SEYY01012373">
    <property type="protein sequence ID" value="KAB7500859.1"/>
    <property type="molecule type" value="Genomic_DNA"/>
</dbReference>
<evidence type="ECO:0000313" key="7">
    <source>
        <dbReference type="EMBL" id="KAB7500859.1"/>
    </source>
</evidence>
<keyword evidence="8" id="KW-1185">Reference proteome</keyword>
<evidence type="ECO:0000256" key="4">
    <source>
        <dbReference type="SAM" id="Phobius"/>
    </source>
</evidence>
<evidence type="ECO:0000256" key="1">
    <source>
        <dbReference type="ARBA" id="ARBA00022690"/>
    </source>
</evidence>
<dbReference type="PROSITE" id="PS00280">
    <property type="entry name" value="BPTI_KUNITZ_1"/>
    <property type="match status" value="1"/>
</dbReference>
<feature type="domain" description="BPTI/Kunitz inhibitor" evidence="5">
    <location>
        <begin position="91"/>
        <end position="137"/>
    </location>
</feature>
<feature type="domain" description="BPTI/Kunitz inhibitor" evidence="5">
    <location>
        <begin position="141"/>
        <end position="191"/>
    </location>
</feature>
<proteinExistence type="predicted"/>
<dbReference type="PANTHER" id="PTHR10083:SF374">
    <property type="entry name" value="BPTI_KUNITZ INHIBITOR DOMAIN-CONTAINING PROTEIN"/>
    <property type="match status" value="1"/>
</dbReference>
<evidence type="ECO:0000256" key="2">
    <source>
        <dbReference type="ARBA" id="ARBA00022900"/>
    </source>
</evidence>
<dbReference type="InterPro" id="IPR002223">
    <property type="entry name" value="Kunitz_BPTI"/>
</dbReference>